<dbReference type="Proteomes" id="UP001497700">
    <property type="component" value="Unassembled WGS sequence"/>
</dbReference>
<organism evidence="1 2">
    <name type="scientific">Hypoxylon rubiginosum</name>
    <dbReference type="NCBI Taxonomy" id="110542"/>
    <lineage>
        <taxon>Eukaryota</taxon>
        <taxon>Fungi</taxon>
        <taxon>Dikarya</taxon>
        <taxon>Ascomycota</taxon>
        <taxon>Pezizomycotina</taxon>
        <taxon>Sordariomycetes</taxon>
        <taxon>Xylariomycetidae</taxon>
        <taxon>Xylariales</taxon>
        <taxon>Hypoxylaceae</taxon>
        <taxon>Hypoxylon</taxon>
    </lineage>
</organism>
<keyword evidence="2" id="KW-1185">Reference proteome</keyword>
<accession>A0ACB9Z996</accession>
<sequence>MGNILGTPQTFYISYDWHDSSDSSYIDSDYVSSTSEESCAPYSWQQFVSDLLCCPWCGGTLDYKAEEEEDFGWDGAIVGVVRRRGCRIRDHWALAFRPGFDVSQLPRRIDGFRTRIPSRCRRTCRPQRVYVIGGESSSDDDDDSSVATEIIFVD</sequence>
<gene>
    <name evidence="1" type="ORF">F4820DRAFT_445417</name>
</gene>
<evidence type="ECO:0000313" key="2">
    <source>
        <dbReference type="Proteomes" id="UP001497700"/>
    </source>
</evidence>
<proteinExistence type="predicted"/>
<evidence type="ECO:0000313" key="1">
    <source>
        <dbReference type="EMBL" id="KAI4868062.1"/>
    </source>
</evidence>
<name>A0ACB9Z996_9PEZI</name>
<comment type="caution">
    <text evidence="1">The sequence shown here is derived from an EMBL/GenBank/DDBJ whole genome shotgun (WGS) entry which is preliminary data.</text>
</comment>
<reference evidence="1 2" key="1">
    <citation type="journal article" date="2022" name="New Phytol.">
        <title>Ecological generalism drives hyperdiversity of secondary metabolite gene clusters in xylarialean endophytes.</title>
        <authorList>
            <person name="Franco M.E.E."/>
            <person name="Wisecaver J.H."/>
            <person name="Arnold A.E."/>
            <person name="Ju Y.M."/>
            <person name="Slot J.C."/>
            <person name="Ahrendt S."/>
            <person name="Moore L.P."/>
            <person name="Eastman K.E."/>
            <person name="Scott K."/>
            <person name="Konkel Z."/>
            <person name="Mondo S.J."/>
            <person name="Kuo A."/>
            <person name="Hayes R.D."/>
            <person name="Haridas S."/>
            <person name="Andreopoulos B."/>
            <person name="Riley R."/>
            <person name="LaButti K."/>
            <person name="Pangilinan J."/>
            <person name="Lipzen A."/>
            <person name="Amirebrahimi M."/>
            <person name="Yan J."/>
            <person name="Adam C."/>
            <person name="Keymanesh K."/>
            <person name="Ng V."/>
            <person name="Louie K."/>
            <person name="Northen T."/>
            <person name="Drula E."/>
            <person name="Henrissat B."/>
            <person name="Hsieh H.M."/>
            <person name="Youens-Clark K."/>
            <person name="Lutzoni F."/>
            <person name="Miadlikowska J."/>
            <person name="Eastwood D.C."/>
            <person name="Hamelin R.C."/>
            <person name="Grigoriev I.V."/>
            <person name="U'Ren J.M."/>
        </authorList>
    </citation>
    <scope>NUCLEOTIDE SEQUENCE [LARGE SCALE GENOMIC DNA]</scope>
    <source>
        <strain evidence="1 2">CBS 119005</strain>
    </source>
</reference>
<protein>
    <submittedName>
        <fullName evidence="1">Uncharacterized protein</fullName>
    </submittedName>
</protein>
<dbReference type="EMBL" id="MU393441">
    <property type="protein sequence ID" value="KAI4868062.1"/>
    <property type="molecule type" value="Genomic_DNA"/>
</dbReference>